<name>A0AAN6JCJ3_9PEZI</name>
<accession>A0AAN6JCJ3</accession>
<keyword evidence="3" id="KW-0732">Signal</keyword>
<dbReference type="AlphaFoldDB" id="A0AAN6JCJ3"/>
<evidence type="ECO:0000256" key="2">
    <source>
        <dbReference type="SAM" id="Phobius"/>
    </source>
</evidence>
<dbReference type="InterPro" id="IPR002889">
    <property type="entry name" value="WSC_carb-bd"/>
</dbReference>
<feature type="signal peptide" evidence="3">
    <location>
        <begin position="1"/>
        <end position="25"/>
    </location>
</feature>
<feature type="region of interest" description="Disordered" evidence="1">
    <location>
        <begin position="404"/>
        <end position="425"/>
    </location>
</feature>
<sequence>MRLASMVPFRLAAAWLAWSVVSVRAQGDSLSQQYCSNENTGSNYQAVYNIYQSNGACHDRCKDNYAFAVVQWQDCWCSNYIPAEQQSISNCNQNCPGYPSEQCGNQSAGLYGYIQLYRHPSGTAGGLASTQASSTPAPSTTTQPSTQTSSTPPATSTIQQSSTQQATSSSQPPATSITSASSAPPSSSPSSDPPSSPTTTSSDLPTSSASPTSSSTDPPVVAPVPVTTQTSSTPPPQSATPVTSLRVVTLSGAIITQTVTSTPFVAPTSAADLQSLQRNHLSPGAIAGITLGTLLALSLLTILAFLLLRRRKQHRDAELAAAGIGPAGGGPTSPRRNISVLSRTGLLSRGGRPTSMAETHAYDDAGGALGIHTGGQNSVRHSMLFGGVAGGIGGGVGGGVSPVSPLGSTHDEHDGSRRRYSRPMVYDQRLNPSALFANAEGNGSRVSMQDQRDYSRALGVVNPDAEVGRGSFESRVS</sequence>
<dbReference type="PANTHER" id="PTHR16861:SF4">
    <property type="entry name" value="SH3 DOMAIN PROTEIN (AFU_ORTHOLOGUE AFUA_1G13610)"/>
    <property type="match status" value="1"/>
</dbReference>
<evidence type="ECO:0000256" key="1">
    <source>
        <dbReference type="SAM" id="MobiDB-lite"/>
    </source>
</evidence>
<dbReference type="EMBL" id="JASUXU010000007">
    <property type="protein sequence ID" value="KAK0325417.1"/>
    <property type="molecule type" value="Genomic_DNA"/>
</dbReference>
<dbReference type="SMART" id="SM00321">
    <property type="entry name" value="WSC"/>
    <property type="match status" value="1"/>
</dbReference>
<keyword evidence="2" id="KW-0812">Transmembrane</keyword>
<feature type="compositionally biased region" description="Low complexity" evidence="1">
    <location>
        <begin position="129"/>
        <end position="190"/>
    </location>
</feature>
<feature type="region of interest" description="Disordered" evidence="1">
    <location>
        <begin position="124"/>
        <end position="242"/>
    </location>
</feature>
<protein>
    <recommendedName>
        <fullName evidence="4">WSC domain-containing protein</fullName>
    </recommendedName>
</protein>
<dbReference type="Proteomes" id="UP001168146">
    <property type="component" value="Unassembled WGS sequence"/>
</dbReference>
<evidence type="ECO:0000256" key="3">
    <source>
        <dbReference type="SAM" id="SignalP"/>
    </source>
</evidence>
<feature type="domain" description="WSC" evidence="4">
    <location>
        <begin position="29"/>
        <end position="120"/>
    </location>
</feature>
<evidence type="ECO:0000313" key="5">
    <source>
        <dbReference type="EMBL" id="KAK0325417.1"/>
    </source>
</evidence>
<feature type="compositionally biased region" description="Low complexity" evidence="1">
    <location>
        <begin position="197"/>
        <end position="232"/>
    </location>
</feature>
<reference evidence="5" key="1">
    <citation type="submission" date="2021-12" db="EMBL/GenBank/DDBJ databases">
        <title>Black yeast isolated from Biological Soil Crust.</title>
        <authorList>
            <person name="Kurbessoian T."/>
        </authorList>
    </citation>
    <scope>NUCLEOTIDE SEQUENCE</scope>
    <source>
        <strain evidence="5">CCFEE 5208</strain>
    </source>
</reference>
<feature type="chain" id="PRO_5043019034" description="WSC domain-containing protein" evidence="3">
    <location>
        <begin position="26"/>
        <end position="477"/>
    </location>
</feature>
<comment type="caution">
    <text evidence="5">The sequence shown here is derived from an EMBL/GenBank/DDBJ whole genome shotgun (WGS) entry which is preliminary data.</text>
</comment>
<dbReference type="Pfam" id="PF01822">
    <property type="entry name" value="WSC"/>
    <property type="match status" value="1"/>
</dbReference>
<organism evidence="5 6">
    <name type="scientific">Friedmanniomyces endolithicus</name>
    <dbReference type="NCBI Taxonomy" id="329885"/>
    <lineage>
        <taxon>Eukaryota</taxon>
        <taxon>Fungi</taxon>
        <taxon>Dikarya</taxon>
        <taxon>Ascomycota</taxon>
        <taxon>Pezizomycotina</taxon>
        <taxon>Dothideomycetes</taxon>
        <taxon>Dothideomycetidae</taxon>
        <taxon>Mycosphaerellales</taxon>
        <taxon>Teratosphaeriaceae</taxon>
        <taxon>Friedmanniomyces</taxon>
    </lineage>
</organism>
<keyword evidence="2" id="KW-1133">Transmembrane helix</keyword>
<feature type="transmembrane region" description="Helical" evidence="2">
    <location>
        <begin position="285"/>
        <end position="308"/>
    </location>
</feature>
<proteinExistence type="predicted"/>
<dbReference type="PANTHER" id="PTHR16861">
    <property type="entry name" value="GLYCOPROTEIN 38"/>
    <property type="match status" value="1"/>
</dbReference>
<keyword evidence="2" id="KW-0472">Membrane</keyword>
<evidence type="ECO:0000313" key="6">
    <source>
        <dbReference type="Proteomes" id="UP001168146"/>
    </source>
</evidence>
<dbReference type="PROSITE" id="PS51212">
    <property type="entry name" value="WSC"/>
    <property type="match status" value="1"/>
</dbReference>
<evidence type="ECO:0000259" key="4">
    <source>
        <dbReference type="PROSITE" id="PS51212"/>
    </source>
</evidence>
<gene>
    <name evidence="5" type="ORF">LTR82_003700</name>
</gene>